<organism evidence="1 2">
    <name type="scientific">Agrobacterium pusense</name>
    <dbReference type="NCBI Taxonomy" id="648995"/>
    <lineage>
        <taxon>Bacteria</taxon>
        <taxon>Pseudomonadati</taxon>
        <taxon>Pseudomonadota</taxon>
        <taxon>Alphaproteobacteria</taxon>
        <taxon>Hyphomicrobiales</taxon>
        <taxon>Rhizobiaceae</taxon>
        <taxon>Rhizobium/Agrobacterium group</taxon>
        <taxon>Agrobacterium</taxon>
    </lineage>
</organism>
<sequence>MRQMRRSSAYGRRLQMTDRIPCINPNCRCTAAQDRFPGSTSIICGKCWRAIPARYRARWKQLKARDRKFTRLRRKTQYADPTRDTQWWSISNRYGSAWRTLINSITHYFTASEQPVGLEDFMKENGLG</sequence>
<evidence type="ECO:0000313" key="2">
    <source>
        <dbReference type="Proteomes" id="UP000016944"/>
    </source>
</evidence>
<evidence type="ECO:0000313" key="1">
    <source>
        <dbReference type="EMBL" id="CDI08359.1"/>
    </source>
</evidence>
<dbReference type="AlphaFoldDB" id="U4PTC3"/>
<proteinExistence type="predicted"/>
<dbReference type="PATRIC" id="fig|424182.3.peg.1434"/>
<accession>U4PTC3</accession>
<dbReference type="HOGENOM" id="CLU_2107025_0_0_5"/>
<dbReference type="EMBL" id="HG518322">
    <property type="protein sequence ID" value="CDI08359.1"/>
    <property type="molecule type" value="Genomic_DNA"/>
</dbReference>
<protein>
    <submittedName>
        <fullName evidence="1">Uncharacterized protein</fullName>
    </submittedName>
</protein>
<gene>
    <name evidence="1" type="ORF">BN877_I1452</name>
</gene>
<dbReference type="Proteomes" id="UP000016944">
    <property type="component" value="Chromosome I"/>
</dbReference>
<reference evidence="1 2" key="1">
    <citation type="journal article" date="2013" name="Genome Announc.">
        <title>Complete Genome Sequence of the Sesbania Symbiont and Rice Growth-Promoting Endophyte Rhizobium sp. Strain IRBG74.</title>
        <authorList>
            <person name="Crook M.B."/>
            <person name="Mitra S."/>
            <person name="Ane J.M."/>
            <person name="Sadowsky M.J."/>
            <person name="Gyaneshwar P."/>
        </authorList>
    </citation>
    <scope>NUCLEOTIDE SEQUENCE [LARGE SCALE GENOMIC DNA]</scope>
    <source>
        <strain evidence="1 2">IRBG74</strain>
    </source>
</reference>
<name>U4PTC3_9HYPH</name>
<dbReference type="KEGG" id="rir:BN877_I1452"/>